<dbReference type="GO" id="GO:0003887">
    <property type="term" value="F:DNA-directed DNA polymerase activity"/>
    <property type="evidence" value="ECO:0007669"/>
    <property type="project" value="UniProtKB-KW"/>
</dbReference>
<keyword evidence="4" id="KW-0239">DNA-directed DNA polymerase</keyword>
<dbReference type="GO" id="GO:0003677">
    <property type="term" value="F:DNA binding"/>
    <property type="evidence" value="ECO:0007669"/>
    <property type="project" value="InterPro"/>
</dbReference>
<dbReference type="InterPro" id="IPR005790">
    <property type="entry name" value="DNA_polIII_delta"/>
</dbReference>
<reference evidence="5 6" key="1">
    <citation type="journal article" date="2003" name="Proc. Natl. Acad. Sci. U.S.A.">
        <title>The complete genome sequence of the carcinogenic bacterium Helicobacter hepaticus.</title>
        <authorList>
            <person name="Suerbaum S."/>
            <person name="Josenhans C."/>
            <person name="Sterzenbach T."/>
            <person name="Drescher B."/>
            <person name="Brandt P."/>
            <person name="Bell M."/>
            <person name="Droege M."/>
            <person name="Fartmann B."/>
            <person name="Fischer H.-P."/>
            <person name="Ge Z."/>
            <person name="Hoerster A."/>
            <person name="Holland R."/>
            <person name="Klein K."/>
            <person name="Koenig J."/>
            <person name="Macko L."/>
            <person name="Mendz G.L."/>
            <person name="Nyakatura G."/>
            <person name="Schauer D.B."/>
            <person name="Shen Z."/>
            <person name="Weber J."/>
            <person name="Frosch M."/>
            <person name="Fox J.G."/>
        </authorList>
    </citation>
    <scope>NUCLEOTIDE SEQUENCE [LARGE SCALE GENOMIC DNA]</scope>
    <source>
        <strain evidence="6">ATCC 51449 / 3B1</strain>
    </source>
</reference>
<proteinExistence type="predicted"/>
<dbReference type="HOGENOM" id="CLU_073022_0_0_7"/>
<evidence type="ECO:0000256" key="1">
    <source>
        <dbReference type="ARBA" id="ARBA00022679"/>
    </source>
</evidence>
<dbReference type="KEGG" id="hhe:HH_0535"/>
<evidence type="ECO:0000313" key="6">
    <source>
        <dbReference type="Proteomes" id="UP000002495"/>
    </source>
</evidence>
<keyword evidence="6" id="KW-1185">Reference proteome</keyword>
<evidence type="ECO:0000256" key="2">
    <source>
        <dbReference type="ARBA" id="ARBA00022695"/>
    </source>
</evidence>
<dbReference type="Proteomes" id="UP000002495">
    <property type="component" value="Chromosome"/>
</dbReference>
<dbReference type="STRING" id="235279.HH_0535"/>
<name>Q7VIR9_HELHP</name>
<dbReference type="Gene3D" id="3.40.50.300">
    <property type="entry name" value="P-loop containing nucleotide triphosphate hydrolases"/>
    <property type="match status" value="1"/>
</dbReference>
<organism evidence="5 6">
    <name type="scientific">Helicobacter hepaticus (strain ATCC 51449 / 3B1)</name>
    <dbReference type="NCBI Taxonomy" id="235279"/>
    <lineage>
        <taxon>Bacteria</taxon>
        <taxon>Pseudomonadati</taxon>
        <taxon>Campylobacterota</taxon>
        <taxon>Epsilonproteobacteria</taxon>
        <taxon>Campylobacterales</taxon>
        <taxon>Helicobacteraceae</taxon>
        <taxon>Helicobacter</taxon>
    </lineage>
</organism>
<dbReference type="RefSeq" id="WP_011115377.1">
    <property type="nucleotide sequence ID" value="NC_004917.1"/>
</dbReference>
<dbReference type="EMBL" id="AE017125">
    <property type="protein sequence ID" value="AAP77132.1"/>
    <property type="molecule type" value="Genomic_DNA"/>
</dbReference>
<dbReference type="NCBIfam" id="TIGR01128">
    <property type="entry name" value="holA"/>
    <property type="match status" value="1"/>
</dbReference>
<evidence type="ECO:0008006" key="7">
    <source>
        <dbReference type="Google" id="ProtNLM"/>
    </source>
</evidence>
<dbReference type="InterPro" id="IPR027417">
    <property type="entry name" value="P-loop_NTPase"/>
</dbReference>
<dbReference type="OrthoDB" id="5329738at2"/>
<protein>
    <recommendedName>
        <fullName evidence="7">DNA polymerase III delta N-terminal domain-containing protein</fullName>
    </recommendedName>
</protein>
<evidence type="ECO:0000313" key="5">
    <source>
        <dbReference type="EMBL" id="AAP77132.1"/>
    </source>
</evidence>
<gene>
    <name evidence="5" type="ordered locus">HH_0535</name>
</gene>
<dbReference type="SUPFAM" id="SSF52540">
    <property type="entry name" value="P-loop containing nucleoside triphosphate hydrolases"/>
    <property type="match status" value="1"/>
</dbReference>
<dbReference type="PANTHER" id="PTHR34388:SF1">
    <property type="entry name" value="DNA POLYMERASE III SUBUNIT DELTA"/>
    <property type="match status" value="1"/>
</dbReference>
<accession>Q7VIR9</accession>
<dbReference type="GO" id="GO:0009360">
    <property type="term" value="C:DNA polymerase III complex"/>
    <property type="evidence" value="ECO:0007669"/>
    <property type="project" value="TreeGrafter"/>
</dbReference>
<evidence type="ECO:0000256" key="4">
    <source>
        <dbReference type="ARBA" id="ARBA00022932"/>
    </source>
</evidence>
<keyword evidence="2" id="KW-0548">Nucleotidyltransferase</keyword>
<dbReference type="GO" id="GO:0006261">
    <property type="term" value="P:DNA-templated DNA replication"/>
    <property type="evidence" value="ECO:0007669"/>
    <property type="project" value="TreeGrafter"/>
</dbReference>
<keyword evidence="1" id="KW-0808">Transferase</keyword>
<evidence type="ECO:0000256" key="3">
    <source>
        <dbReference type="ARBA" id="ARBA00022705"/>
    </source>
</evidence>
<keyword evidence="3" id="KW-0235">DNA replication</keyword>
<sequence>MYKSQLDTLLKQSAPRISFLYGDSFLVGYYSRKIAHCLKSEEKTTFYFDEYNANNINALLSQGSLFGSSSLVVLKINHKLNKADIELFLTSLSHNTQNALIIEYYQASNKSDGDYVRDCKICAGYFKNPKIPKDSIVEVRFFPPKIDECMGFMRERSKELGLIADDKILGYILGLQNNDIALSLNELEKFVIFTGAERRPIEPNDVNLLCDGIASFSVEELCHTLMEKKPIIKMLNTIYEEGINEIMMIGEIQRFFYQLFLFFAFIKIKGRPDAKEILGFSPPAHIIERLSRYCIRFKETQYIAIFELLSAWRYEVSKGKSKQSMSTLIKIQEMIR</sequence>
<dbReference type="AlphaFoldDB" id="Q7VIR9"/>
<dbReference type="PANTHER" id="PTHR34388">
    <property type="entry name" value="DNA POLYMERASE III SUBUNIT DELTA"/>
    <property type="match status" value="1"/>
</dbReference>
<dbReference type="eggNOG" id="COG1466">
    <property type="taxonomic scope" value="Bacteria"/>
</dbReference>
<dbReference type="NCBIfam" id="NF006302">
    <property type="entry name" value="PRK08487.1-5"/>
    <property type="match status" value="1"/>
</dbReference>